<dbReference type="AlphaFoldDB" id="A0A835CLZ1"/>
<dbReference type="EMBL" id="JACMRX010000005">
    <property type="protein sequence ID" value="KAF7988742.1"/>
    <property type="molecule type" value="Genomic_DNA"/>
</dbReference>
<feature type="compositionally biased region" description="Basic and acidic residues" evidence="1">
    <location>
        <begin position="17"/>
        <end position="29"/>
    </location>
</feature>
<comment type="caution">
    <text evidence="2">The sequence shown here is derived from an EMBL/GenBank/DDBJ whole genome shotgun (WGS) entry which is preliminary data.</text>
</comment>
<proteinExistence type="predicted"/>
<protein>
    <submittedName>
        <fullName evidence="2">Uncharacterized protein</fullName>
    </submittedName>
</protein>
<dbReference type="Proteomes" id="UP000639338">
    <property type="component" value="Unassembled WGS sequence"/>
</dbReference>
<name>A0A835CLZ1_APHGI</name>
<feature type="compositionally biased region" description="Polar residues" evidence="1">
    <location>
        <begin position="1"/>
        <end position="15"/>
    </location>
</feature>
<evidence type="ECO:0000256" key="1">
    <source>
        <dbReference type="SAM" id="MobiDB-lite"/>
    </source>
</evidence>
<feature type="region of interest" description="Disordered" evidence="1">
    <location>
        <begin position="1"/>
        <end position="29"/>
    </location>
</feature>
<organism evidence="2 3">
    <name type="scientific">Aphidius gifuensis</name>
    <name type="common">Parasitoid wasp</name>
    <dbReference type="NCBI Taxonomy" id="684658"/>
    <lineage>
        <taxon>Eukaryota</taxon>
        <taxon>Metazoa</taxon>
        <taxon>Ecdysozoa</taxon>
        <taxon>Arthropoda</taxon>
        <taxon>Hexapoda</taxon>
        <taxon>Insecta</taxon>
        <taxon>Pterygota</taxon>
        <taxon>Neoptera</taxon>
        <taxon>Endopterygota</taxon>
        <taxon>Hymenoptera</taxon>
        <taxon>Apocrita</taxon>
        <taxon>Ichneumonoidea</taxon>
        <taxon>Braconidae</taxon>
        <taxon>Aphidiinae</taxon>
        <taxon>Aphidius</taxon>
    </lineage>
</organism>
<keyword evidence="3" id="KW-1185">Reference proteome</keyword>
<sequence length="71" mass="8548">MSTVQNNNTEENILTDQKIEQEQVDDDGRRENQRVIEVEQRLRVKLIAQYAEMNKKKLELDHQALWPHIFE</sequence>
<gene>
    <name evidence="2" type="ORF">HCN44_002183</name>
</gene>
<evidence type="ECO:0000313" key="3">
    <source>
        <dbReference type="Proteomes" id="UP000639338"/>
    </source>
</evidence>
<accession>A0A835CLZ1</accession>
<evidence type="ECO:0000313" key="2">
    <source>
        <dbReference type="EMBL" id="KAF7988742.1"/>
    </source>
</evidence>
<reference evidence="2 3" key="1">
    <citation type="submission" date="2020-08" db="EMBL/GenBank/DDBJ databases">
        <title>Aphidius gifuensis genome sequencing and assembly.</title>
        <authorList>
            <person name="Du Z."/>
        </authorList>
    </citation>
    <scope>NUCLEOTIDE SEQUENCE [LARGE SCALE GENOMIC DNA]</scope>
    <source>
        <strain evidence="2">YNYX2018</strain>
        <tissue evidence="2">Adults</tissue>
    </source>
</reference>